<keyword evidence="5 8" id="KW-0645">Protease</keyword>
<dbReference type="InterPro" id="IPR023042">
    <property type="entry name" value="Peptidase_M17_leu_NH2_pept"/>
</dbReference>
<feature type="binding site" evidence="8">
    <location>
        <position position="350"/>
    </location>
    <ligand>
        <name>Mn(2+)</name>
        <dbReference type="ChEBI" id="CHEBI:29035"/>
        <label>1</label>
    </ligand>
</feature>
<comment type="cofactor">
    <cofactor evidence="8">
        <name>Mn(2+)</name>
        <dbReference type="ChEBI" id="CHEBI:29035"/>
    </cofactor>
    <text evidence="8">Binds 2 manganese ions per subunit.</text>
</comment>
<name>A0A329QS80_9ACTN</name>
<keyword evidence="6 8" id="KW-0378">Hydrolase</keyword>
<evidence type="ECO:0000259" key="9">
    <source>
        <dbReference type="PROSITE" id="PS00631"/>
    </source>
</evidence>
<feature type="binding site" evidence="8">
    <location>
        <position position="268"/>
    </location>
    <ligand>
        <name>Mn(2+)</name>
        <dbReference type="ChEBI" id="CHEBI:29035"/>
        <label>2</label>
    </ligand>
</feature>
<dbReference type="PANTHER" id="PTHR11963:SF23">
    <property type="entry name" value="CYTOSOL AMINOPEPTIDASE"/>
    <property type="match status" value="1"/>
</dbReference>
<evidence type="ECO:0000256" key="7">
    <source>
        <dbReference type="ARBA" id="ARBA00049972"/>
    </source>
</evidence>
<dbReference type="EC" id="3.4.11.10" evidence="8"/>
<gene>
    <name evidence="8" type="primary">pepA</name>
    <name evidence="10" type="ORF">DPM12_10165</name>
</gene>
<evidence type="ECO:0000256" key="8">
    <source>
        <dbReference type="HAMAP-Rule" id="MF_00181"/>
    </source>
</evidence>
<keyword evidence="4 8" id="KW-0031">Aminopeptidase</keyword>
<dbReference type="CDD" id="cd00433">
    <property type="entry name" value="Peptidase_M17"/>
    <property type="match status" value="1"/>
</dbReference>
<protein>
    <recommendedName>
        <fullName evidence="8">Probable cytosol aminopeptidase</fullName>
        <ecNumber evidence="8">3.4.11.1</ecNumber>
    </recommendedName>
    <alternativeName>
        <fullName evidence="8">Leucine aminopeptidase</fullName>
        <shortName evidence="8">LAP</shortName>
        <ecNumber evidence="8">3.4.11.10</ecNumber>
    </alternativeName>
    <alternativeName>
        <fullName evidence="8">Leucyl aminopeptidase</fullName>
    </alternativeName>
</protein>
<dbReference type="NCBIfam" id="NF002073">
    <property type="entry name" value="PRK00913.1-2"/>
    <property type="match status" value="1"/>
</dbReference>
<evidence type="ECO:0000256" key="6">
    <source>
        <dbReference type="ARBA" id="ARBA00022801"/>
    </source>
</evidence>
<dbReference type="Pfam" id="PF00883">
    <property type="entry name" value="Peptidase_M17"/>
    <property type="match status" value="1"/>
</dbReference>
<dbReference type="Gene3D" id="3.40.630.10">
    <property type="entry name" value="Zn peptidases"/>
    <property type="match status" value="1"/>
</dbReference>
<dbReference type="HAMAP" id="MF_00181">
    <property type="entry name" value="Cytosol_peptidase_M17"/>
    <property type="match status" value="1"/>
</dbReference>
<evidence type="ECO:0000256" key="5">
    <source>
        <dbReference type="ARBA" id="ARBA00022670"/>
    </source>
</evidence>
<keyword evidence="8" id="KW-0963">Cytoplasm</keyword>
<comment type="function">
    <text evidence="7 8">Presumably involved in the processing and regular turnover of intracellular proteins. Catalyzes the removal of unsubstituted N-terminal amino acids from various peptides.</text>
</comment>
<dbReference type="OrthoDB" id="9809354at2"/>
<evidence type="ECO:0000313" key="11">
    <source>
        <dbReference type="Proteomes" id="UP000250462"/>
    </source>
</evidence>
<sequence>MPVWPPESGGDDGSGDDAAAGDREVRVAWIGPGGAEVVETLGIDLFTVLEREDARGAAGEIVSVPVLAEGRGAASADGEVDVERIVLVGMGDASPAAHRKAGAALARALRGTSRVASTVTSASDEAGLRAFVDGLLLSTFQLDTYRSTPAKPKTLPLDTLVLAGTGEAVHTAVDTAVVMARAAWFARELVHTPPNVKDPEWLAERAREIGRAGSVDVHVRDEKKLEAEGFGGIVAVGMGSARPPRLIALRYEPEEIGPDAPHVVLVGKGVTFDTGGLSLKPRESMVTMKTDMTGAAVVMGVMSALPALGVRARVTGLVAAAENMPGASAQRPSDVIRQYDGTTVEVLNTDAEGRLMLADGIAYAVAELEPSAVVDVATLTGAATVGLGRTHAALYGTDDELADALIAAGAATGERMWRMPLVDDYRQALESTVADVAHLDTQRMSGASIAAALFLERFAAGVPWAHLDMAGPGRAEKDKDELVKGGTAFGVRALLTWLTPPPQDPE</sequence>
<feature type="active site" evidence="8">
    <location>
        <position position="280"/>
    </location>
</feature>
<comment type="catalytic activity">
    <reaction evidence="1 8">
        <text>Release of an N-terminal amino acid, Xaa-|-Yaa-, in which Xaa is preferably Leu, but may be other amino acids including Pro although not Arg or Lys, and Yaa may be Pro. Amino acid amides and methyl esters are also readily hydrolyzed, but rates on arylamides are exceedingly low.</text>
        <dbReference type="EC" id="3.4.11.1"/>
    </reaction>
</comment>
<dbReference type="Pfam" id="PF02789">
    <property type="entry name" value="Peptidase_M17_N"/>
    <property type="match status" value="1"/>
</dbReference>
<dbReference type="GO" id="GO:0005737">
    <property type="term" value="C:cytoplasm"/>
    <property type="evidence" value="ECO:0007669"/>
    <property type="project" value="UniProtKB-SubCell"/>
</dbReference>
<accession>A0A329QS80</accession>
<comment type="caution">
    <text evidence="10">The sequence shown here is derived from an EMBL/GenBank/DDBJ whole genome shotgun (WGS) entry which is preliminary data.</text>
</comment>
<keyword evidence="8" id="KW-0464">Manganese</keyword>
<evidence type="ECO:0000313" key="10">
    <source>
        <dbReference type="EMBL" id="RAW14901.1"/>
    </source>
</evidence>
<dbReference type="PROSITE" id="PS00631">
    <property type="entry name" value="CYTOSOL_AP"/>
    <property type="match status" value="1"/>
</dbReference>
<feature type="active site" evidence="8">
    <location>
        <position position="354"/>
    </location>
</feature>
<feature type="binding site" evidence="8">
    <location>
        <position position="273"/>
    </location>
    <ligand>
        <name>Mn(2+)</name>
        <dbReference type="ChEBI" id="CHEBI:29035"/>
        <label>1</label>
    </ligand>
</feature>
<feature type="binding site" evidence="8">
    <location>
        <position position="352"/>
    </location>
    <ligand>
        <name>Mn(2+)</name>
        <dbReference type="ChEBI" id="CHEBI:29035"/>
        <label>2</label>
    </ligand>
</feature>
<dbReference type="InterPro" id="IPR008283">
    <property type="entry name" value="Peptidase_M17_N"/>
</dbReference>
<dbReference type="Gene3D" id="3.40.220.10">
    <property type="entry name" value="Leucine Aminopeptidase, subunit E, domain 1"/>
    <property type="match status" value="1"/>
</dbReference>
<feature type="binding site" evidence="8">
    <location>
        <position position="352"/>
    </location>
    <ligand>
        <name>Mn(2+)</name>
        <dbReference type="ChEBI" id="CHEBI:29035"/>
        <label>1</label>
    </ligand>
</feature>
<organism evidence="10 11">
    <name type="scientific">Phytoactinopolyspora halophila</name>
    <dbReference type="NCBI Taxonomy" id="1981511"/>
    <lineage>
        <taxon>Bacteria</taxon>
        <taxon>Bacillati</taxon>
        <taxon>Actinomycetota</taxon>
        <taxon>Actinomycetes</taxon>
        <taxon>Jiangellales</taxon>
        <taxon>Jiangellaceae</taxon>
        <taxon>Phytoactinopolyspora</taxon>
    </lineage>
</organism>
<comment type="similarity">
    <text evidence="3 8">Belongs to the peptidase M17 family.</text>
</comment>
<proteinExistence type="inferred from homology"/>
<dbReference type="GO" id="GO:0006508">
    <property type="term" value="P:proteolysis"/>
    <property type="evidence" value="ECO:0007669"/>
    <property type="project" value="UniProtKB-KW"/>
</dbReference>
<keyword evidence="11" id="KW-1185">Reference proteome</keyword>
<evidence type="ECO:0000256" key="1">
    <source>
        <dbReference type="ARBA" id="ARBA00000135"/>
    </source>
</evidence>
<evidence type="ECO:0000256" key="2">
    <source>
        <dbReference type="ARBA" id="ARBA00000967"/>
    </source>
</evidence>
<dbReference type="PRINTS" id="PR00481">
    <property type="entry name" value="LAMNOPPTDASE"/>
</dbReference>
<feature type="domain" description="Cytosol aminopeptidase" evidence="9">
    <location>
        <begin position="348"/>
        <end position="355"/>
    </location>
</feature>
<dbReference type="PANTHER" id="PTHR11963">
    <property type="entry name" value="LEUCINE AMINOPEPTIDASE-RELATED"/>
    <property type="match status" value="1"/>
</dbReference>
<reference evidence="10 11" key="1">
    <citation type="submission" date="2018-06" db="EMBL/GenBank/DDBJ databases">
        <title>Phytoactinopolyspora halophila sp. nov., a novel halophilic actinomycete isolated from a saline soil in China.</title>
        <authorList>
            <person name="Tang S.-K."/>
        </authorList>
    </citation>
    <scope>NUCLEOTIDE SEQUENCE [LARGE SCALE GENOMIC DNA]</scope>
    <source>
        <strain evidence="10 11">YIM 96934</strain>
    </source>
</reference>
<dbReference type="Proteomes" id="UP000250462">
    <property type="component" value="Unassembled WGS sequence"/>
</dbReference>
<comment type="subcellular location">
    <subcellularLocation>
        <location evidence="8">Cytoplasm</location>
    </subcellularLocation>
</comment>
<dbReference type="AlphaFoldDB" id="A0A329QS80"/>
<dbReference type="InterPro" id="IPR000819">
    <property type="entry name" value="Peptidase_M17_C"/>
</dbReference>
<dbReference type="InterPro" id="IPR043472">
    <property type="entry name" value="Macro_dom-like"/>
</dbReference>
<dbReference type="EMBL" id="QMIG01000007">
    <property type="protein sequence ID" value="RAW14901.1"/>
    <property type="molecule type" value="Genomic_DNA"/>
</dbReference>
<dbReference type="InterPro" id="IPR011356">
    <property type="entry name" value="Leucine_aapep/pepB"/>
</dbReference>
<dbReference type="SUPFAM" id="SSF52949">
    <property type="entry name" value="Macro domain-like"/>
    <property type="match status" value="1"/>
</dbReference>
<keyword evidence="8" id="KW-0479">Metal-binding</keyword>
<comment type="catalytic activity">
    <reaction evidence="2 8">
        <text>Release of an N-terminal amino acid, preferentially leucine, but not glutamic or aspartic acids.</text>
        <dbReference type="EC" id="3.4.11.10"/>
    </reaction>
</comment>
<dbReference type="GO" id="GO:0030145">
    <property type="term" value="F:manganese ion binding"/>
    <property type="evidence" value="ECO:0007669"/>
    <property type="project" value="UniProtKB-UniRule"/>
</dbReference>
<dbReference type="GO" id="GO:0070006">
    <property type="term" value="F:metalloaminopeptidase activity"/>
    <property type="evidence" value="ECO:0007669"/>
    <property type="project" value="InterPro"/>
</dbReference>
<feature type="binding site" evidence="8">
    <location>
        <position position="291"/>
    </location>
    <ligand>
        <name>Mn(2+)</name>
        <dbReference type="ChEBI" id="CHEBI:29035"/>
        <label>2</label>
    </ligand>
</feature>
<dbReference type="EC" id="3.4.11.1" evidence="8"/>
<evidence type="ECO:0000256" key="4">
    <source>
        <dbReference type="ARBA" id="ARBA00022438"/>
    </source>
</evidence>
<feature type="binding site" evidence="8">
    <location>
        <position position="273"/>
    </location>
    <ligand>
        <name>Mn(2+)</name>
        <dbReference type="ChEBI" id="CHEBI:29035"/>
        <label>2</label>
    </ligand>
</feature>
<dbReference type="SUPFAM" id="SSF53187">
    <property type="entry name" value="Zn-dependent exopeptidases"/>
    <property type="match status" value="1"/>
</dbReference>
<evidence type="ECO:0000256" key="3">
    <source>
        <dbReference type="ARBA" id="ARBA00009528"/>
    </source>
</evidence>